<protein>
    <submittedName>
        <fullName evidence="1">Uncharacterized protein</fullName>
    </submittedName>
</protein>
<name>A0ACC2L8W9_PERAE</name>
<proteinExistence type="predicted"/>
<evidence type="ECO:0000313" key="1">
    <source>
        <dbReference type="EMBL" id="KAJ8629738.1"/>
    </source>
</evidence>
<reference evidence="1 2" key="1">
    <citation type="journal article" date="2022" name="Hortic Res">
        <title>A haplotype resolved chromosomal level avocado genome allows analysis of novel avocado genes.</title>
        <authorList>
            <person name="Nath O."/>
            <person name="Fletcher S.J."/>
            <person name="Hayward A."/>
            <person name="Shaw L.M."/>
            <person name="Masouleh A.K."/>
            <person name="Furtado A."/>
            <person name="Henry R.J."/>
            <person name="Mitter N."/>
        </authorList>
    </citation>
    <scope>NUCLEOTIDE SEQUENCE [LARGE SCALE GENOMIC DNA]</scope>
    <source>
        <strain evidence="2">cv. Hass</strain>
    </source>
</reference>
<evidence type="ECO:0000313" key="2">
    <source>
        <dbReference type="Proteomes" id="UP001234297"/>
    </source>
</evidence>
<sequence length="205" mass="23907">MQKSGASPEYLNGVTEFLNFAFDHTTNGDKILCPCTKCCNFYYKNREEVHGDLLWNGIMKRYTHWMSHGEDIYEEEYISDESDEGDDMQVMSKEALGMSNLDGGEDEKSPEEGGSSNSIGDDVGVHRYDPFPTPISIIGSMPRQSQIDYEELRNELKIMRHELEEFKMKQEENSRAFMEEMQRMQEWMCVTTAEMMRQMFGQRRP</sequence>
<organism evidence="1 2">
    <name type="scientific">Persea americana</name>
    <name type="common">Avocado</name>
    <dbReference type="NCBI Taxonomy" id="3435"/>
    <lineage>
        <taxon>Eukaryota</taxon>
        <taxon>Viridiplantae</taxon>
        <taxon>Streptophyta</taxon>
        <taxon>Embryophyta</taxon>
        <taxon>Tracheophyta</taxon>
        <taxon>Spermatophyta</taxon>
        <taxon>Magnoliopsida</taxon>
        <taxon>Magnoliidae</taxon>
        <taxon>Laurales</taxon>
        <taxon>Lauraceae</taxon>
        <taxon>Persea</taxon>
    </lineage>
</organism>
<gene>
    <name evidence="1" type="ORF">MRB53_023061</name>
</gene>
<dbReference type="Proteomes" id="UP001234297">
    <property type="component" value="Chromosome 7"/>
</dbReference>
<comment type="caution">
    <text evidence="1">The sequence shown here is derived from an EMBL/GenBank/DDBJ whole genome shotgun (WGS) entry which is preliminary data.</text>
</comment>
<keyword evidence="2" id="KW-1185">Reference proteome</keyword>
<dbReference type="EMBL" id="CM056815">
    <property type="protein sequence ID" value="KAJ8629738.1"/>
    <property type="molecule type" value="Genomic_DNA"/>
</dbReference>
<accession>A0ACC2L8W9</accession>